<evidence type="ECO:0000256" key="5">
    <source>
        <dbReference type="ARBA" id="ARBA00022989"/>
    </source>
</evidence>
<dbReference type="InterPro" id="IPR000515">
    <property type="entry name" value="MetI-like"/>
</dbReference>
<keyword evidence="3" id="KW-1003">Cell membrane</keyword>
<dbReference type="AlphaFoldDB" id="A0A382IY52"/>
<keyword evidence="4 7" id="KW-0812">Transmembrane</keyword>
<dbReference type="GO" id="GO:0055085">
    <property type="term" value="P:transmembrane transport"/>
    <property type="evidence" value="ECO:0007669"/>
    <property type="project" value="InterPro"/>
</dbReference>
<dbReference type="Pfam" id="PF00528">
    <property type="entry name" value="BPD_transp_1"/>
    <property type="match status" value="1"/>
</dbReference>
<feature type="transmembrane region" description="Helical" evidence="7">
    <location>
        <begin position="71"/>
        <end position="92"/>
    </location>
</feature>
<keyword evidence="5 7" id="KW-1133">Transmembrane helix</keyword>
<feature type="transmembrane region" description="Helical" evidence="7">
    <location>
        <begin position="104"/>
        <end position="124"/>
    </location>
</feature>
<comment type="subcellular location">
    <subcellularLocation>
        <location evidence="1">Cell membrane</location>
        <topology evidence="1">Multi-pass membrane protein</topology>
    </subcellularLocation>
</comment>
<proteinExistence type="predicted"/>
<evidence type="ECO:0000259" key="8">
    <source>
        <dbReference type="PROSITE" id="PS50928"/>
    </source>
</evidence>
<evidence type="ECO:0000256" key="4">
    <source>
        <dbReference type="ARBA" id="ARBA00022692"/>
    </source>
</evidence>
<organism evidence="9">
    <name type="scientific">marine metagenome</name>
    <dbReference type="NCBI Taxonomy" id="408172"/>
    <lineage>
        <taxon>unclassified sequences</taxon>
        <taxon>metagenomes</taxon>
        <taxon>ecological metagenomes</taxon>
    </lineage>
</organism>
<keyword evidence="2" id="KW-0813">Transport</keyword>
<dbReference type="InterPro" id="IPR035906">
    <property type="entry name" value="MetI-like_sf"/>
</dbReference>
<accession>A0A382IY52</accession>
<dbReference type="GO" id="GO:0005886">
    <property type="term" value="C:plasma membrane"/>
    <property type="evidence" value="ECO:0007669"/>
    <property type="project" value="UniProtKB-SubCell"/>
</dbReference>
<feature type="transmembrane region" description="Helical" evidence="7">
    <location>
        <begin position="7"/>
        <end position="29"/>
    </location>
</feature>
<protein>
    <recommendedName>
        <fullName evidence="8">ABC transmembrane type-1 domain-containing protein</fullName>
    </recommendedName>
</protein>
<feature type="domain" description="ABC transmembrane type-1" evidence="8">
    <location>
        <begin position="67"/>
        <end position="281"/>
    </location>
</feature>
<feature type="transmembrane region" description="Helical" evidence="7">
    <location>
        <begin position="263"/>
        <end position="282"/>
    </location>
</feature>
<dbReference type="CDD" id="cd06261">
    <property type="entry name" value="TM_PBP2"/>
    <property type="match status" value="1"/>
</dbReference>
<dbReference type="PROSITE" id="PS50928">
    <property type="entry name" value="ABC_TM1"/>
    <property type="match status" value="1"/>
</dbReference>
<name>A0A382IY52_9ZZZZ</name>
<reference evidence="9" key="1">
    <citation type="submission" date="2018-05" db="EMBL/GenBank/DDBJ databases">
        <authorList>
            <person name="Lanie J.A."/>
            <person name="Ng W.-L."/>
            <person name="Kazmierczak K.M."/>
            <person name="Andrzejewski T.M."/>
            <person name="Davidsen T.M."/>
            <person name="Wayne K.J."/>
            <person name="Tettelin H."/>
            <person name="Glass J.I."/>
            <person name="Rusch D."/>
            <person name="Podicherti R."/>
            <person name="Tsui H.-C.T."/>
            <person name="Winkler M.E."/>
        </authorList>
    </citation>
    <scope>NUCLEOTIDE SEQUENCE</scope>
</reference>
<evidence type="ECO:0000256" key="6">
    <source>
        <dbReference type="ARBA" id="ARBA00023136"/>
    </source>
</evidence>
<keyword evidence="6 7" id="KW-0472">Membrane</keyword>
<gene>
    <name evidence="9" type="ORF">METZ01_LOCUS257312</name>
</gene>
<dbReference type="SUPFAM" id="SSF161098">
    <property type="entry name" value="MetI-like"/>
    <property type="match status" value="1"/>
</dbReference>
<sequence length="290" mass="32504">VKRKYLITPYGLIIPSILFASFIIIYPTYDLITLSLNKVNRFGKLRGYNGVDNFISILSDQLFYDSLNRTFIWTIGVVVGTIIFSIPIAIILNEKFIGRGIARTIIMLPWAISLAMASIVWRWALDGEFGMFNHTLKQLNIIDENIFWLATGEVAFPIQILIGILVSIPFTTTVFLGGLSSVSLELYDAGKMDGTTKLNEFLYITLPLIKPFINIAVVINLINVFNSFPIIWVLTEGGPANSTDILITYLYKLAFKFGKIGDASALSLIMFSILIILVLIYAKVQIKNEE</sequence>
<evidence type="ECO:0000256" key="1">
    <source>
        <dbReference type="ARBA" id="ARBA00004651"/>
    </source>
</evidence>
<feature type="transmembrane region" description="Helical" evidence="7">
    <location>
        <begin position="158"/>
        <end position="180"/>
    </location>
</feature>
<dbReference type="EMBL" id="UINC01070366">
    <property type="protein sequence ID" value="SVC04458.1"/>
    <property type="molecule type" value="Genomic_DNA"/>
</dbReference>
<evidence type="ECO:0000313" key="9">
    <source>
        <dbReference type="EMBL" id="SVC04458.1"/>
    </source>
</evidence>
<dbReference type="InterPro" id="IPR051393">
    <property type="entry name" value="ABC_transporter_permease"/>
</dbReference>
<evidence type="ECO:0000256" key="3">
    <source>
        <dbReference type="ARBA" id="ARBA00022475"/>
    </source>
</evidence>
<dbReference type="PANTHER" id="PTHR30193">
    <property type="entry name" value="ABC TRANSPORTER PERMEASE PROTEIN"/>
    <property type="match status" value="1"/>
</dbReference>
<evidence type="ECO:0000256" key="2">
    <source>
        <dbReference type="ARBA" id="ARBA00022448"/>
    </source>
</evidence>
<dbReference type="Gene3D" id="1.10.3720.10">
    <property type="entry name" value="MetI-like"/>
    <property type="match status" value="1"/>
</dbReference>
<evidence type="ECO:0000256" key="7">
    <source>
        <dbReference type="SAM" id="Phobius"/>
    </source>
</evidence>
<dbReference type="PANTHER" id="PTHR30193:SF37">
    <property type="entry name" value="INNER MEMBRANE ABC TRANSPORTER PERMEASE PROTEIN YCJO"/>
    <property type="match status" value="1"/>
</dbReference>
<feature type="non-terminal residue" evidence="9">
    <location>
        <position position="1"/>
    </location>
</feature>